<dbReference type="GO" id="GO:0004803">
    <property type="term" value="F:transposase activity"/>
    <property type="evidence" value="ECO:0007669"/>
    <property type="project" value="InterPro"/>
</dbReference>
<dbReference type="EMBL" id="CAADFW010000036">
    <property type="protein sequence ID" value="VFK59675.1"/>
    <property type="molecule type" value="Genomic_DNA"/>
</dbReference>
<evidence type="ECO:0000313" key="2">
    <source>
        <dbReference type="EMBL" id="VFK59675.1"/>
    </source>
</evidence>
<evidence type="ECO:0000259" key="1">
    <source>
        <dbReference type="Pfam" id="PF04986"/>
    </source>
</evidence>
<gene>
    <name evidence="2" type="ORF">BECKTC1821F_GA0114240_10362</name>
</gene>
<organism evidence="2">
    <name type="scientific">Candidatus Kentrum sp. TC</name>
    <dbReference type="NCBI Taxonomy" id="2126339"/>
    <lineage>
        <taxon>Bacteria</taxon>
        <taxon>Pseudomonadati</taxon>
        <taxon>Pseudomonadota</taxon>
        <taxon>Gammaproteobacteria</taxon>
        <taxon>Candidatus Kentrum</taxon>
    </lineage>
</organism>
<dbReference type="AlphaFoldDB" id="A0A451A0X4"/>
<name>A0A451A0X4_9GAMM</name>
<dbReference type="GO" id="GO:0006313">
    <property type="term" value="P:DNA transposition"/>
    <property type="evidence" value="ECO:0007669"/>
    <property type="project" value="InterPro"/>
</dbReference>
<dbReference type="InterPro" id="IPR007069">
    <property type="entry name" value="Transposase_32"/>
</dbReference>
<feature type="domain" description="Transposase IS801/IS1294" evidence="1">
    <location>
        <begin position="28"/>
        <end position="78"/>
    </location>
</feature>
<accession>A0A451A0X4</accession>
<reference evidence="2" key="1">
    <citation type="submission" date="2019-02" db="EMBL/GenBank/DDBJ databases">
        <authorList>
            <person name="Gruber-Vodicka R. H."/>
            <person name="Seah K. B. B."/>
        </authorList>
    </citation>
    <scope>NUCLEOTIDE SEQUENCE</scope>
    <source>
        <strain evidence="2">BECK_BZ126</strain>
    </source>
</reference>
<dbReference type="Pfam" id="PF04986">
    <property type="entry name" value="Y2_Tnp"/>
    <property type="match status" value="1"/>
</dbReference>
<sequence>MYELPRKMRTALSQLDIAGTKKVGFLKIAYHYDYMYRKNIYGRSPRYIDFIGRLIRHIPPHYFNVIRHFGILASRAKKQCKEITDRILESPPEVDEVPNWRERQTAFRGVDPLRCRICGKFMRFVSNQISTPFLTVSKQNYALFFLILSLA</sequence>
<dbReference type="GO" id="GO:0003677">
    <property type="term" value="F:DNA binding"/>
    <property type="evidence" value="ECO:0007669"/>
    <property type="project" value="InterPro"/>
</dbReference>
<protein>
    <submittedName>
        <fullName evidence="2">Transposase</fullName>
    </submittedName>
</protein>
<proteinExistence type="predicted"/>